<keyword evidence="6" id="KW-0975">Bacterial flagellum</keyword>
<dbReference type="Pfam" id="PF06429">
    <property type="entry name" value="Flg_bbr_C"/>
    <property type="match status" value="1"/>
</dbReference>
<evidence type="ECO:0000259" key="7">
    <source>
        <dbReference type="Pfam" id="PF06429"/>
    </source>
</evidence>
<gene>
    <name evidence="9" type="primary">flgK</name>
    <name evidence="9" type="ORF">CKY28_10180</name>
</gene>
<evidence type="ECO:0000256" key="1">
    <source>
        <dbReference type="ARBA" id="ARBA00004365"/>
    </source>
</evidence>
<dbReference type="AlphaFoldDB" id="A0A2A2SG24"/>
<dbReference type="GO" id="GO:0009424">
    <property type="term" value="C:bacterial-type flagellum hook"/>
    <property type="evidence" value="ECO:0007669"/>
    <property type="project" value="InterPro"/>
</dbReference>
<dbReference type="NCBIfam" id="TIGR02492">
    <property type="entry name" value="flgK_ends"/>
    <property type="match status" value="1"/>
</dbReference>
<dbReference type="PANTHER" id="PTHR30033">
    <property type="entry name" value="FLAGELLAR HOOK-ASSOCIATED PROTEIN 1"/>
    <property type="match status" value="1"/>
</dbReference>
<feature type="domain" description="Flagellar basal-body/hook protein C-terminal" evidence="7">
    <location>
        <begin position="409"/>
        <end position="446"/>
    </location>
</feature>
<evidence type="ECO:0000313" key="9">
    <source>
        <dbReference type="EMBL" id="PAX07961.1"/>
    </source>
</evidence>
<dbReference type="OrthoDB" id="7181295at2"/>
<evidence type="ECO:0000259" key="8">
    <source>
        <dbReference type="Pfam" id="PF22638"/>
    </source>
</evidence>
<keyword evidence="5" id="KW-0964">Secreted</keyword>
<evidence type="ECO:0000256" key="3">
    <source>
        <dbReference type="ARBA" id="ARBA00009677"/>
    </source>
</evidence>
<evidence type="ECO:0000256" key="2">
    <source>
        <dbReference type="ARBA" id="ARBA00004613"/>
    </source>
</evidence>
<comment type="similarity">
    <text evidence="3">Belongs to the flagella basal body rod proteins family.</text>
</comment>
<keyword evidence="9" id="KW-0969">Cilium</keyword>
<dbReference type="InterPro" id="IPR053927">
    <property type="entry name" value="FlgK_helical"/>
</dbReference>
<organism evidence="9 10">
    <name type="scientific">Sphingomonas lenta</name>
    <dbReference type="NCBI Taxonomy" id="1141887"/>
    <lineage>
        <taxon>Bacteria</taxon>
        <taxon>Pseudomonadati</taxon>
        <taxon>Pseudomonadota</taxon>
        <taxon>Alphaproteobacteria</taxon>
        <taxon>Sphingomonadales</taxon>
        <taxon>Sphingomonadaceae</taxon>
        <taxon>Sphingomonas</taxon>
    </lineage>
</organism>
<comment type="caution">
    <text evidence="9">The sequence shown here is derived from an EMBL/GenBank/DDBJ whole genome shotgun (WGS) entry which is preliminary data.</text>
</comment>
<accession>A0A2A2SG24</accession>
<name>A0A2A2SG24_9SPHN</name>
<evidence type="ECO:0000256" key="6">
    <source>
        <dbReference type="ARBA" id="ARBA00023143"/>
    </source>
</evidence>
<evidence type="ECO:0000256" key="4">
    <source>
        <dbReference type="ARBA" id="ARBA00016244"/>
    </source>
</evidence>
<protein>
    <recommendedName>
        <fullName evidence="4">Flagellar hook-associated protein 1</fullName>
    </recommendedName>
</protein>
<dbReference type="Pfam" id="PF22638">
    <property type="entry name" value="FlgK_D1"/>
    <property type="match status" value="1"/>
</dbReference>
<feature type="domain" description="Flagellar hook-associated protein FlgK helical" evidence="8">
    <location>
        <begin position="101"/>
        <end position="323"/>
    </location>
</feature>
<keyword evidence="9" id="KW-0966">Cell projection</keyword>
<sequence>MSDLLSIGASGVRAYQNALTTTSENIANSGVQGYSRRRTELQEIAVPPSGYSPTKLTRGMGVAVTGIARVADAYTAAAARAAGSDLSRTEAGIEWLGRIEDALTGAGLPARVTGFFNSARQLAADPSSIAARAVMLEQAAAVAGSFRATGAALDKVQAQIDETARDLTDKLDGFGRALAVINEKIGRITPGSSAAAAMADERDRLLDAMSGLADVSVAIDDIGRATVRLGASNGPVFVTGAMSGDVAYSRATTGVASFAVYLAGQADAIQPNGGSLGAIVDAAGRTFDARTRVEQLAQDLADAVNDNQANGFDLTNGPGPDIFVGTTLATFNVSPTVEPENIAAAGAANRPRDASNLEALQQARASLGFEAKLADMTTINATALNQRRLVADAQAAIRDGAVAAREAVSGVDLDREAVDLIRFQQAYQASSRVIQVARETLQSILEIR</sequence>
<dbReference type="InterPro" id="IPR010930">
    <property type="entry name" value="Flg_bb/hook_C_dom"/>
</dbReference>
<keyword evidence="9" id="KW-0282">Flagellum</keyword>
<reference evidence="10" key="1">
    <citation type="submission" date="2017-09" db="EMBL/GenBank/DDBJ databases">
        <authorList>
            <person name="Feng G."/>
            <person name="Zhu H."/>
        </authorList>
    </citation>
    <scope>NUCLEOTIDE SEQUENCE [LARGE SCALE GENOMIC DNA]</scope>
    <source>
        <strain evidence="10">1PNM-20</strain>
    </source>
</reference>
<evidence type="ECO:0000313" key="10">
    <source>
        <dbReference type="Proteomes" id="UP000218151"/>
    </source>
</evidence>
<dbReference type="SUPFAM" id="SSF64518">
    <property type="entry name" value="Phase 1 flagellin"/>
    <property type="match status" value="1"/>
</dbReference>
<dbReference type="InterPro" id="IPR002371">
    <property type="entry name" value="FlgK"/>
</dbReference>
<comment type="subcellular location">
    <subcellularLocation>
        <location evidence="1">Bacterial flagellum</location>
    </subcellularLocation>
    <subcellularLocation>
        <location evidence="2">Secreted</location>
    </subcellularLocation>
</comment>
<dbReference type="Proteomes" id="UP000218151">
    <property type="component" value="Unassembled WGS sequence"/>
</dbReference>
<dbReference type="EMBL" id="NSLI01000003">
    <property type="protein sequence ID" value="PAX07961.1"/>
    <property type="molecule type" value="Genomic_DNA"/>
</dbReference>
<dbReference type="RefSeq" id="WP_095998204.1">
    <property type="nucleotide sequence ID" value="NZ_NSLI01000003.1"/>
</dbReference>
<dbReference type="GO" id="GO:0005198">
    <property type="term" value="F:structural molecule activity"/>
    <property type="evidence" value="ECO:0007669"/>
    <property type="project" value="InterPro"/>
</dbReference>
<keyword evidence="10" id="KW-1185">Reference proteome</keyword>
<dbReference type="GO" id="GO:0044780">
    <property type="term" value="P:bacterial-type flagellum assembly"/>
    <property type="evidence" value="ECO:0007669"/>
    <property type="project" value="InterPro"/>
</dbReference>
<dbReference type="GO" id="GO:0005576">
    <property type="term" value="C:extracellular region"/>
    <property type="evidence" value="ECO:0007669"/>
    <property type="project" value="UniProtKB-SubCell"/>
</dbReference>
<evidence type="ECO:0000256" key="5">
    <source>
        <dbReference type="ARBA" id="ARBA00022525"/>
    </source>
</evidence>
<proteinExistence type="inferred from homology"/>